<dbReference type="EC" id="2.5.1.9" evidence="2"/>
<evidence type="ECO:0000256" key="3">
    <source>
        <dbReference type="PROSITE-ProRule" id="PRU00524"/>
    </source>
</evidence>
<feature type="repeat" description="Lumazine-binding" evidence="3">
    <location>
        <begin position="93"/>
        <end position="189"/>
    </location>
</feature>
<proteinExistence type="predicted"/>
<dbReference type="PROSITE" id="PS51177">
    <property type="entry name" value="LUMAZINE_BIND"/>
    <property type="match status" value="2"/>
</dbReference>
<dbReference type="SUPFAM" id="SSF63380">
    <property type="entry name" value="Riboflavin synthase domain-like"/>
    <property type="match status" value="2"/>
</dbReference>
<dbReference type="Proteomes" id="UP000248806">
    <property type="component" value="Unassembled WGS sequence"/>
</dbReference>
<dbReference type="GO" id="GO:0004746">
    <property type="term" value="F:riboflavin synthase activity"/>
    <property type="evidence" value="ECO:0007669"/>
    <property type="project" value="UniProtKB-UniRule"/>
</dbReference>
<evidence type="ECO:0000313" key="6">
    <source>
        <dbReference type="Proteomes" id="UP000248806"/>
    </source>
</evidence>
<dbReference type="InterPro" id="IPR023366">
    <property type="entry name" value="ATP_synth_asu-like_sf"/>
</dbReference>
<dbReference type="CDD" id="cd00402">
    <property type="entry name" value="Riboflavin_synthase_like"/>
    <property type="match status" value="1"/>
</dbReference>
<keyword evidence="6" id="KW-1185">Reference proteome</keyword>
<dbReference type="GO" id="GO:0009231">
    <property type="term" value="P:riboflavin biosynthetic process"/>
    <property type="evidence" value="ECO:0007669"/>
    <property type="project" value="TreeGrafter"/>
</dbReference>
<dbReference type="Gene3D" id="2.40.30.20">
    <property type="match status" value="2"/>
</dbReference>
<dbReference type="InterPro" id="IPR017938">
    <property type="entry name" value="Riboflavin_synthase-like_b-brl"/>
</dbReference>
<accession>A0A326U6C4</accession>
<evidence type="ECO:0000259" key="4">
    <source>
        <dbReference type="PROSITE" id="PS51177"/>
    </source>
</evidence>
<evidence type="ECO:0000313" key="5">
    <source>
        <dbReference type="EMBL" id="PZW29450.1"/>
    </source>
</evidence>
<dbReference type="InterPro" id="IPR001783">
    <property type="entry name" value="Lumazine-bd"/>
</dbReference>
<dbReference type="NCBIfam" id="TIGR00187">
    <property type="entry name" value="ribE"/>
    <property type="match status" value="1"/>
</dbReference>
<dbReference type="RefSeq" id="WP_170142602.1">
    <property type="nucleotide sequence ID" value="NZ_BIFX01000001.1"/>
</dbReference>
<organism evidence="5 6">
    <name type="scientific">Thermosporothrix hazakensis</name>
    <dbReference type="NCBI Taxonomy" id="644383"/>
    <lineage>
        <taxon>Bacteria</taxon>
        <taxon>Bacillati</taxon>
        <taxon>Chloroflexota</taxon>
        <taxon>Ktedonobacteria</taxon>
        <taxon>Ktedonobacterales</taxon>
        <taxon>Thermosporotrichaceae</taxon>
        <taxon>Thermosporothrix</taxon>
    </lineage>
</organism>
<keyword evidence="1" id="KW-0677">Repeat</keyword>
<reference evidence="5 6" key="1">
    <citation type="submission" date="2018-06" db="EMBL/GenBank/DDBJ databases">
        <title>Genomic Encyclopedia of Archaeal and Bacterial Type Strains, Phase II (KMG-II): from individual species to whole genera.</title>
        <authorList>
            <person name="Goeker M."/>
        </authorList>
    </citation>
    <scope>NUCLEOTIDE SEQUENCE [LARGE SCALE GENOMIC DNA]</scope>
    <source>
        <strain evidence="5 6">ATCC BAA-1881</strain>
    </source>
</reference>
<sequence length="233" mass="25470">MFSGIVEEIGIIQEITATSLTIQAQKVLADLEEKDSIAVDGTCLTVIARGATSFTVETVPETVRRTRLRSLRPGDRVNLERSVPASGRIGGHTVQGHIEATVRVRSVEIDGIALLVAIELPEALRPYVVPKGFIALNGVSLTVIEVFSDHFTITLIPYTREHTNLGEVQPGTLLNVETDILGRYVVQYLALQQKSEPAEVLFPNLAESRSLQATYIRILENHSLARQCGCTQA</sequence>
<dbReference type="NCBIfam" id="NF006767">
    <property type="entry name" value="PRK09289.1"/>
    <property type="match status" value="1"/>
</dbReference>
<protein>
    <recommendedName>
        <fullName evidence="2">Riboflavin synthase</fullName>
        <ecNumber evidence="2">2.5.1.9</ecNumber>
    </recommendedName>
</protein>
<feature type="repeat" description="Lumazine-binding" evidence="3">
    <location>
        <begin position="1"/>
        <end position="92"/>
    </location>
</feature>
<evidence type="ECO:0000256" key="1">
    <source>
        <dbReference type="ARBA" id="ARBA00022737"/>
    </source>
</evidence>
<dbReference type="AlphaFoldDB" id="A0A326U6C4"/>
<dbReference type="PIRSF" id="PIRSF000498">
    <property type="entry name" value="Riboflavin_syn_A"/>
    <property type="match status" value="1"/>
</dbReference>
<feature type="domain" description="Lumazine-binding" evidence="4">
    <location>
        <begin position="1"/>
        <end position="92"/>
    </location>
</feature>
<evidence type="ECO:0000256" key="2">
    <source>
        <dbReference type="NCBIfam" id="TIGR00187"/>
    </source>
</evidence>
<feature type="domain" description="Lumazine-binding" evidence="4">
    <location>
        <begin position="93"/>
        <end position="189"/>
    </location>
</feature>
<dbReference type="Pfam" id="PF00677">
    <property type="entry name" value="Lum_binding"/>
    <property type="match status" value="2"/>
</dbReference>
<gene>
    <name evidence="5" type="ORF">EI42_02745</name>
</gene>
<dbReference type="PANTHER" id="PTHR21098">
    <property type="entry name" value="RIBOFLAVIN SYNTHASE ALPHA CHAIN"/>
    <property type="match status" value="1"/>
</dbReference>
<dbReference type="InterPro" id="IPR026017">
    <property type="entry name" value="Lumazine-bd_dom"/>
</dbReference>
<name>A0A326U6C4_THEHA</name>
<dbReference type="PANTHER" id="PTHR21098:SF0">
    <property type="entry name" value="RIBOFLAVIN SYNTHASE"/>
    <property type="match status" value="1"/>
</dbReference>
<comment type="caution">
    <text evidence="5">The sequence shown here is derived from an EMBL/GenBank/DDBJ whole genome shotgun (WGS) entry which is preliminary data.</text>
</comment>
<dbReference type="EMBL" id="QKUF01000008">
    <property type="protein sequence ID" value="PZW29450.1"/>
    <property type="molecule type" value="Genomic_DNA"/>
</dbReference>